<feature type="repeat" description="PPR" evidence="3">
    <location>
        <begin position="558"/>
        <end position="592"/>
    </location>
</feature>
<dbReference type="Pfam" id="PF13812">
    <property type="entry name" value="PPR_3"/>
    <property type="match status" value="1"/>
</dbReference>
<comment type="similarity">
    <text evidence="1">Belongs to the PPR family. P subfamily.</text>
</comment>
<protein>
    <recommendedName>
        <fullName evidence="4">At1g68980-like TPR repeats domain-containing protein</fullName>
    </recommendedName>
</protein>
<dbReference type="AlphaFoldDB" id="A0AAP0KDR8"/>
<organism evidence="5 6">
    <name type="scientific">Stephania cephalantha</name>
    <dbReference type="NCBI Taxonomy" id="152367"/>
    <lineage>
        <taxon>Eukaryota</taxon>
        <taxon>Viridiplantae</taxon>
        <taxon>Streptophyta</taxon>
        <taxon>Embryophyta</taxon>
        <taxon>Tracheophyta</taxon>
        <taxon>Spermatophyta</taxon>
        <taxon>Magnoliopsida</taxon>
        <taxon>Ranunculales</taxon>
        <taxon>Menispermaceae</taxon>
        <taxon>Menispermoideae</taxon>
        <taxon>Cissampelideae</taxon>
        <taxon>Stephania</taxon>
    </lineage>
</organism>
<comment type="caution">
    <text evidence="5">The sequence shown here is derived from an EMBL/GenBank/DDBJ whole genome shotgun (WGS) entry which is preliminary data.</text>
</comment>
<name>A0AAP0KDR8_9MAGN</name>
<dbReference type="Pfam" id="PF25245">
    <property type="entry name" value="TPR_At1g68980"/>
    <property type="match status" value="1"/>
</dbReference>
<keyword evidence="6" id="KW-1185">Reference proteome</keyword>
<accession>A0AAP0KDR8</accession>
<gene>
    <name evidence="5" type="ORF">Scep_008441</name>
</gene>
<evidence type="ECO:0000313" key="5">
    <source>
        <dbReference type="EMBL" id="KAK9149684.1"/>
    </source>
</evidence>
<evidence type="ECO:0000256" key="2">
    <source>
        <dbReference type="ARBA" id="ARBA00022737"/>
    </source>
</evidence>
<dbReference type="Gene3D" id="1.25.40.10">
    <property type="entry name" value="Tetratricopeptide repeat domain"/>
    <property type="match status" value="3"/>
</dbReference>
<feature type="domain" description="At1g68980-like TPR repeats" evidence="4">
    <location>
        <begin position="92"/>
        <end position="213"/>
    </location>
</feature>
<dbReference type="PANTHER" id="PTHR46598:SF3">
    <property type="entry name" value="OS07G0495300 PROTEIN"/>
    <property type="match status" value="1"/>
</dbReference>
<dbReference type="InterPro" id="IPR011990">
    <property type="entry name" value="TPR-like_helical_dom_sf"/>
</dbReference>
<reference evidence="5 6" key="1">
    <citation type="submission" date="2024-01" db="EMBL/GenBank/DDBJ databases">
        <title>Genome assemblies of Stephania.</title>
        <authorList>
            <person name="Yang L."/>
        </authorList>
    </citation>
    <scope>NUCLEOTIDE SEQUENCE [LARGE SCALE GENOMIC DNA]</scope>
    <source>
        <strain evidence="5">JXDWG</strain>
        <tissue evidence="5">Leaf</tissue>
    </source>
</reference>
<keyword evidence="2" id="KW-0677">Repeat</keyword>
<dbReference type="InterPro" id="IPR057440">
    <property type="entry name" value="At1g68980-like_TPR"/>
</dbReference>
<dbReference type="PROSITE" id="PS51375">
    <property type="entry name" value="PPR"/>
    <property type="match status" value="2"/>
</dbReference>
<dbReference type="Proteomes" id="UP001419268">
    <property type="component" value="Unassembled WGS sequence"/>
</dbReference>
<evidence type="ECO:0000256" key="1">
    <source>
        <dbReference type="ARBA" id="ARBA00007626"/>
    </source>
</evidence>
<dbReference type="InterPro" id="IPR002885">
    <property type="entry name" value="PPR_rpt"/>
</dbReference>
<dbReference type="PANTHER" id="PTHR46598">
    <property type="entry name" value="BNAC05G43320D PROTEIN"/>
    <property type="match status" value="1"/>
</dbReference>
<dbReference type="EMBL" id="JBBNAG010000003">
    <property type="protein sequence ID" value="KAK9149684.1"/>
    <property type="molecule type" value="Genomic_DNA"/>
</dbReference>
<feature type="repeat" description="PPR" evidence="3">
    <location>
        <begin position="491"/>
        <end position="525"/>
    </location>
</feature>
<evidence type="ECO:0000256" key="3">
    <source>
        <dbReference type="PROSITE-ProRule" id="PRU00708"/>
    </source>
</evidence>
<evidence type="ECO:0000313" key="6">
    <source>
        <dbReference type="Proteomes" id="UP001419268"/>
    </source>
</evidence>
<sequence length="737" mass="84775">MSDIPHFQPRSILPLMLERLLLKGLPQFPTFIGLGPISFHHHVGIVALSELIRGRLRRRCRYRCEQCYNPCLLHFSTAIQPERAFPGGYSSHTILLTKLENALKRRQVDEAWEAFSDFKTLHGFPHKSLISKLIDQLSYSFDSVCLRKAYELVVVMYKEKSDMLHYDFMARLALCLSRGQMPVPASTVLRIMLELRKYPPMDLWRTVFLYMGKTEIGTYLSSDLLVELCECYLHHVEEHGEKNGAHLKLLKPDTLTFNLVLNSCVRFLSTLNGLRIVELMPLVGIVADARTIVIIAQIYEMNGLRDELKKFKEHVDRDSALLLHHYQQFYNCLLSLHFKFDDSEAAAELMFAMYGNKRSGSLVQKKENTLKPSFVTIGSSNLRTGLKLNIQPGLLQKDFVLSEENQSKLVMFIDGKLLPSKKALAKLINGYNKHGNIGELTKHLITIRRVSSTSSNTDLSLDVMDACIQLGWLETAHDILDDMEMAGIPMDVDAYHSLLRAYSKQNRPRDAEALVKQIKKFGLLEHLPNDDTKVSTPVRKSALVESLIQEMGDDKATDVHNINSSIYYFCKGNMIDDAVRTYRRMQERKIQPTVETFAYLVNGYSTLGMYREITILWGDIKRIMDTGDLAQNRDLHEVLLWNFIQGGYFERVMEVLEYMKKHGMYTDKWKYKRHFLKLHKNLYRSLRASEAKTEAQRKRLEHVQQFRKLEAIHVDLRGDRGICSLMGAGEDAQGLVD</sequence>
<dbReference type="NCBIfam" id="TIGR00756">
    <property type="entry name" value="PPR"/>
    <property type="match status" value="2"/>
</dbReference>
<evidence type="ECO:0000259" key="4">
    <source>
        <dbReference type="Pfam" id="PF25245"/>
    </source>
</evidence>
<dbReference type="Pfam" id="PF13041">
    <property type="entry name" value="PPR_2"/>
    <property type="match status" value="1"/>
</dbReference>
<proteinExistence type="inferred from homology"/>